<dbReference type="Proteomes" id="UP000014978">
    <property type="component" value="Unassembled WGS sequence"/>
</dbReference>
<evidence type="ECO:0000313" key="1">
    <source>
        <dbReference type="EMBL" id="EPR80001.1"/>
    </source>
</evidence>
<comment type="caution">
    <text evidence="1">The sequence shown here is derived from an EMBL/GenBank/DDBJ whole genome shotgun (WGS) entry which is preliminary data.</text>
</comment>
<accession>S7WAR2</accession>
<dbReference type="SUPFAM" id="SSF56815">
    <property type="entry name" value="Sec1/munc18-like (SM) proteins"/>
    <property type="match status" value="1"/>
</dbReference>
<evidence type="ECO:0008006" key="3">
    <source>
        <dbReference type="Google" id="ProtNLM"/>
    </source>
</evidence>
<feature type="non-terminal residue" evidence="1">
    <location>
        <position position="1"/>
    </location>
</feature>
<dbReference type="EMBL" id="ATCN01000050">
    <property type="protein sequence ID" value="EPR80001.1"/>
    <property type="molecule type" value="Genomic_DNA"/>
</dbReference>
<dbReference type="InParanoid" id="S7WAR2"/>
<dbReference type="AlphaFoldDB" id="S7WAR2"/>
<proteinExistence type="predicted"/>
<name>S7WAR2_SPRLO</name>
<evidence type="ECO:0000313" key="2">
    <source>
        <dbReference type="Proteomes" id="UP000014978"/>
    </source>
</evidence>
<keyword evidence="2" id="KW-1185">Reference proteome</keyword>
<sequence length="418" mass="49754">KIIYVLIYGYLQKQLKFKNNNSSNGIGKIKEISEEMDNEQIKSNDKNTIEDTYKIRMEILKNLKLVVSKDIFKFFCCLFPYSKISSDPNDDNDLVIIYTGVNCIKEFRHINVDFTLNISNCIINLRKKNKENILDKNEFKNIEYNGILSQLFTNNIIQLYFIPIDNILSMERSLFTTLFIEDNYQLLNFELFKFFKKFIISEIYCKGKIATDLGEQLNKYNKSKPKFSKNSKEIRRLVIFDRTEDIITPLSFNLEPMENLLDLCKTEEDFIDKINIKSELEILSEYILFNINNNHSKFSTGHYENLKRELIYTYGPKLLKFFNNVSKIRKRRPIFLPDLCKAVRRQDIDNYKFDRIFYQNKNMMQSKSENKNMEKREMEDVVLFIGGVCKKEISKLKKFQILTTEIIDKKSFIEQLMQ</sequence>
<dbReference type="HOGENOM" id="CLU_658189_0_0_1"/>
<dbReference type="Gene3D" id="3.40.50.1910">
    <property type="match status" value="1"/>
</dbReference>
<organism evidence="1 2">
    <name type="scientific">Spraguea lophii (strain 42_110)</name>
    <name type="common">Microsporidian parasite</name>
    <dbReference type="NCBI Taxonomy" id="1358809"/>
    <lineage>
        <taxon>Eukaryota</taxon>
        <taxon>Fungi</taxon>
        <taxon>Fungi incertae sedis</taxon>
        <taxon>Microsporidia</taxon>
        <taxon>Spragueidae</taxon>
        <taxon>Spraguea</taxon>
    </lineage>
</organism>
<dbReference type="OrthoDB" id="10262287at2759"/>
<dbReference type="InterPro" id="IPR027482">
    <property type="entry name" value="Sec1-like_dom2"/>
</dbReference>
<reference evidence="2" key="1">
    <citation type="journal article" date="2013" name="PLoS Genet.">
        <title>The genome of Spraguea lophii and the basis of host-microsporidian interactions.</title>
        <authorList>
            <person name="Campbell S.E."/>
            <person name="Williams T.A."/>
            <person name="Yousuf A."/>
            <person name="Soanes D.M."/>
            <person name="Paszkiewicz K.H."/>
            <person name="Williams B.A.P."/>
        </authorList>
    </citation>
    <scope>NUCLEOTIDE SEQUENCE [LARGE SCALE GENOMIC DNA]</scope>
    <source>
        <strain evidence="2">42_110</strain>
    </source>
</reference>
<dbReference type="InterPro" id="IPR036045">
    <property type="entry name" value="Sec1-like_sf"/>
</dbReference>
<protein>
    <recommendedName>
        <fullName evidence="3">Sec1 family protein</fullName>
    </recommendedName>
</protein>
<dbReference type="VEuPathDB" id="MicrosporidiaDB:SLOPH_1120"/>
<gene>
    <name evidence="1" type="ORF">SLOPH_1120</name>
</gene>